<reference evidence="2 3" key="1">
    <citation type="submission" date="2016-07" db="EMBL/GenBank/DDBJ databases">
        <title>Pervasive Adenine N6-methylation of Active Genes in Fungi.</title>
        <authorList>
            <consortium name="DOE Joint Genome Institute"/>
            <person name="Mondo S.J."/>
            <person name="Dannebaum R.O."/>
            <person name="Kuo R.C."/>
            <person name="Labutti K."/>
            <person name="Haridas S."/>
            <person name="Kuo A."/>
            <person name="Salamov A."/>
            <person name="Ahrendt S.R."/>
            <person name="Lipzen A."/>
            <person name="Sullivan W."/>
            <person name="Andreopoulos W.B."/>
            <person name="Clum A."/>
            <person name="Lindquist E."/>
            <person name="Daum C."/>
            <person name="Ramamoorthy G.K."/>
            <person name="Gryganskyi A."/>
            <person name="Culley D."/>
            <person name="Magnuson J.K."/>
            <person name="James T.Y."/>
            <person name="O'Malley M.A."/>
            <person name="Stajich J.E."/>
            <person name="Spatafora J.W."/>
            <person name="Visel A."/>
            <person name="Grigoriev I.V."/>
        </authorList>
    </citation>
    <scope>NUCLEOTIDE SEQUENCE [LARGE SCALE GENOMIC DNA]</scope>
    <source>
        <strain evidence="2 3">JEL800</strain>
    </source>
</reference>
<proteinExistence type="inferred from homology"/>
<comment type="similarity">
    <text evidence="1">Belongs to the glycosyltransferase 32 family.</text>
</comment>
<dbReference type="PANTHER" id="PTHR46830">
    <property type="entry name" value="TRANSFERASE, PUTATIVE-RELATED"/>
    <property type="match status" value="1"/>
</dbReference>
<dbReference type="EMBL" id="MCGO01000021">
    <property type="protein sequence ID" value="ORY44694.1"/>
    <property type="molecule type" value="Genomic_DNA"/>
</dbReference>
<accession>A0A1Y2CCZ8</accession>
<dbReference type="AlphaFoldDB" id="A0A1Y2CCZ8"/>
<name>A0A1Y2CCZ8_9FUNG</name>
<dbReference type="InterPro" id="IPR007577">
    <property type="entry name" value="GlycoTrfase_DXD_sugar-bd_CS"/>
</dbReference>
<keyword evidence="3" id="KW-1185">Reference proteome</keyword>
<dbReference type="Gene3D" id="3.90.550.20">
    <property type="match status" value="1"/>
</dbReference>
<comment type="caution">
    <text evidence="2">The sequence shown here is derived from an EMBL/GenBank/DDBJ whole genome shotgun (WGS) entry which is preliminary data.</text>
</comment>
<evidence type="ECO:0008006" key="4">
    <source>
        <dbReference type="Google" id="ProtNLM"/>
    </source>
</evidence>
<dbReference type="SUPFAM" id="SSF53448">
    <property type="entry name" value="Nucleotide-diphospho-sugar transferases"/>
    <property type="match status" value="1"/>
</dbReference>
<sequence length="316" mass="36305">MIKKLYCRRLLYDPLTYKPETPFNEPLNDTATDAWNRLYSTCTAVTQKTCHDAQSQTFITACTGRHEIQVPSLRQFEKRDELCSRSPCISMDSSLTWRAIKDFNLILVPSRHANQVFQHTVNVPEHQSDVLRMEIATIYGGIYSDFDVFCTRRDGREEPSDGVYGGTGNGILINKRCARFMVDWYKFYVTFRDGEWREHSVELPHMLWKTLAKPGGGPSQELIHVELGTMQNPNFLERHLIHTAAGLSGWDWSKNIACHLFVRHYGGRDGLNFESVKTVEDPIGRMARYILWGDKTKPFMIGNSYAAPNDTDKKVE</sequence>
<dbReference type="Pfam" id="PF04488">
    <property type="entry name" value="Gly_transf_sug"/>
    <property type="match status" value="1"/>
</dbReference>
<dbReference type="InterPro" id="IPR029044">
    <property type="entry name" value="Nucleotide-diphossugar_trans"/>
</dbReference>
<dbReference type="OrthoDB" id="3265at2759"/>
<protein>
    <recommendedName>
        <fullName evidence="4">Nucleotide-diphospho-sugar transferase domain-containing protein</fullName>
    </recommendedName>
</protein>
<evidence type="ECO:0000313" key="3">
    <source>
        <dbReference type="Proteomes" id="UP000193642"/>
    </source>
</evidence>
<gene>
    <name evidence="2" type="ORF">BCR33DRAFT_784780</name>
</gene>
<evidence type="ECO:0000256" key="1">
    <source>
        <dbReference type="ARBA" id="ARBA00009003"/>
    </source>
</evidence>
<dbReference type="Proteomes" id="UP000193642">
    <property type="component" value="Unassembled WGS sequence"/>
</dbReference>
<dbReference type="STRING" id="329046.A0A1Y2CCZ8"/>
<dbReference type="PANTHER" id="PTHR46830:SF1">
    <property type="entry name" value="ALPHA-1,4-N-ACETYLGLUCOSAMINYLTRANSFERASE"/>
    <property type="match status" value="1"/>
</dbReference>
<evidence type="ECO:0000313" key="2">
    <source>
        <dbReference type="EMBL" id="ORY44694.1"/>
    </source>
</evidence>
<organism evidence="2 3">
    <name type="scientific">Rhizoclosmatium globosum</name>
    <dbReference type="NCBI Taxonomy" id="329046"/>
    <lineage>
        <taxon>Eukaryota</taxon>
        <taxon>Fungi</taxon>
        <taxon>Fungi incertae sedis</taxon>
        <taxon>Chytridiomycota</taxon>
        <taxon>Chytridiomycota incertae sedis</taxon>
        <taxon>Chytridiomycetes</taxon>
        <taxon>Chytridiales</taxon>
        <taxon>Chytriomycetaceae</taxon>
        <taxon>Rhizoclosmatium</taxon>
    </lineage>
</organism>